<comment type="catalytic activity">
    <reaction evidence="12">
        <text>[(1-&gt;4)-alpha-D-galacturonosyl](n) + H2O = alpha-D-galacturonate + [(1-&gt;4)-alpha-D-galacturonosyl](n-1)</text>
        <dbReference type="Rhea" id="RHEA:14117"/>
        <dbReference type="Rhea" id="RHEA-COMP:14570"/>
        <dbReference type="Rhea" id="RHEA-COMP:14572"/>
        <dbReference type="ChEBI" id="CHEBI:15377"/>
        <dbReference type="ChEBI" id="CHEBI:58658"/>
        <dbReference type="ChEBI" id="CHEBI:140523"/>
        <dbReference type="EC" id="3.2.1.67"/>
    </reaction>
</comment>
<dbReference type="InterPro" id="IPR000743">
    <property type="entry name" value="Glyco_hydro_28"/>
</dbReference>
<comment type="similarity">
    <text evidence="2 14">Belongs to the glycosyl hydrolase 28 family.</text>
</comment>
<dbReference type="GO" id="GO:0005576">
    <property type="term" value="C:extracellular region"/>
    <property type="evidence" value="ECO:0007669"/>
    <property type="project" value="UniProtKB-SubCell"/>
</dbReference>
<evidence type="ECO:0000256" key="11">
    <source>
        <dbReference type="ARBA" id="ARBA00038933"/>
    </source>
</evidence>
<evidence type="ECO:0000256" key="2">
    <source>
        <dbReference type="ARBA" id="ARBA00008834"/>
    </source>
</evidence>
<dbReference type="EMBL" id="ML978969">
    <property type="protein sequence ID" value="KAF1928319.1"/>
    <property type="molecule type" value="Genomic_DNA"/>
</dbReference>
<dbReference type="GO" id="GO:0005975">
    <property type="term" value="P:carbohydrate metabolic process"/>
    <property type="evidence" value="ECO:0007669"/>
    <property type="project" value="InterPro"/>
</dbReference>
<evidence type="ECO:0000313" key="17">
    <source>
        <dbReference type="Proteomes" id="UP000800082"/>
    </source>
</evidence>
<dbReference type="AlphaFoldDB" id="A0A6A5RKZ6"/>
<accession>A0A6A5RKZ6</accession>
<dbReference type="GO" id="GO:0004650">
    <property type="term" value="F:polygalacturonase activity"/>
    <property type="evidence" value="ECO:0007669"/>
    <property type="project" value="InterPro"/>
</dbReference>
<dbReference type="InterPro" id="IPR012334">
    <property type="entry name" value="Pectin_lyas_fold"/>
</dbReference>
<proteinExistence type="inferred from homology"/>
<dbReference type="GO" id="GO:0071555">
    <property type="term" value="P:cell wall organization"/>
    <property type="evidence" value="ECO:0007669"/>
    <property type="project" value="UniProtKB-KW"/>
</dbReference>
<feature type="signal peptide" evidence="15">
    <location>
        <begin position="1"/>
        <end position="17"/>
    </location>
</feature>
<keyword evidence="17" id="KW-1185">Reference proteome</keyword>
<evidence type="ECO:0000256" key="7">
    <source>
        <dbReference type="ARBA" id="ARBA00023157"/>
    </source>
</evidence>
<dbReference type="Proteomes" id="UP000800082">
    <property type="component" value="Unassembled WGS sequence"/>
</dbReference>
<organism evidence="16 17">
    <name type="scientific">Didymella exigua CBS 183.55</name>
    <dbReference type="NCBI Taxonomy" id="1150837"/>
    <lineage>
        <taxon>Eukaryota</taxon>
        <taxon>Fungi</taxon>
        <taxon>Dikarya</taxon>
        <taxon>Ascomycota</taxon>
        <taxon>Pezizomycotina</taxon>
        <taxon>Dothideomycetes</taxon>
        <taxon>Pleosporomycetidae</taxon>
        <taxon>Pleosporales</taxon>
        <taxon>Pleosporineae</taxon>
        <taxon>Didymellaceae</taxon>
        <taxon>Didymella</taxon>
    </lineage>
</organism>
<evidence type="ECO:0000256" key="1">
    <source>
        <dbReference type="ARBA" id="ARBA00004613"/>
    </source>
</evidence>
<keyword evidence="5" id="KW-0677">Repeat</keyword>
<evidence type="ECO:0000256" key="4">
    <source>
        <dbReference type="ARBA" id="ARBA00022729"/>
    </source>
</evidence>
<keyword evidence="8" id="KW-0325">Glycoprotein</keyword>
<dbReference type="RefSeq" id="XP_033448571.1">
    <property type="nucleotide sequence ID" value="XM_033596050.1"/>
</dbReference>
<dbReference type="SUPFAM" id="SSF51126">
    <property type="entry name" value="Pectin lyase-like"/>
    <property type="match status" value="1"/>
</dbReference>
<sequence length="437" mass="47449">MLLFHSFLVALIAVANASSVSKAPQRPQLQATPLQPYKAFPASPPRTKTCFVKPAKKGGDDAKNILEAFRKCNNGGTIVLDKEYTICSPLDLRFLKHVDVALTGTVKFCDDVTRWLPLTFQFPFQEGSSWWLWGGKDINLYGLGVGTIDGNGQAWWDANAANSTVKRPLLFVTDGWEGGSITGLKMRQSPNWHNLIANSSGMLISDIDIYSRSTSNNFAKNLDGWDTYRSDNLVIQNSYIDHDDDCVSFKPNSTNIIVQGLVCNSSHGISVGSLGQYPGVFDVVENLYIFNISMSNATDGARLKVWPGADVEKPVGWVGGGGAGRVRNVTYERFFNDNNDGAIKIDQCYGAVSAAECAADPSLVILTDIVFKDFWGTTSTKLDPVVGSLICSSEDSCSNIRAVNVTVQAPSGKSPRWSCRNMDKALLDLSGVGCVDA</sequence>
<keyword evidence="6 14" id="KW-0378">Hydrolase</keyword>
<evidence type="ECO:0000256" key="12">
    <source>
        <dbReference type="ARBA" id="ARBA00048766"/>
    </source>
</evidence>
<keyword evidence="9 14" id="KW-0326">Glycosidase</keyword>
<comment type="subcellular location">
    <subcellularLocation>
        <location evidence="1">Secreted</location>
    </subcellularLocation>
</comment>
<keyword evidence="10" id="KW-0961">Cell wall biogenesis/degradation</keyword>
<dbReference type="PANTHER" id="PTHR31736">
    <property type="match status" value="1"/>
</dbReference>
<evidence type="ECO:0000256" key="13">
    <source>
        <dbReference type="PROSITE-ProRule" id="PRU10052"/>
    </source>
</evidence>
<feature type="active site" evidence="13">
    <location>
        <position position="267"/>
    </location>
</feature>
<name>A0A6A5RKZ6_9PLEO</name>
<dbReference type="PANTHER" id="PTHR31736:SF14">
    <property type="entry name" value="EXOPOLYGALACTURONASE X-1-RELATED"/>
    <property type="match status" value="1"/>
</dbReference>
<keyword evidence="4 15" id="KW-0732">Signal</keyword>
<dbReference type="PROSITE" id="PS00502">
    <property type="entry name" value="POLYGALACTURONASE"/>
    <property type="match status" value="1"/>
</dbReference>
<evidence type="ECO:0000313" key="16">
    <source>
        <dbReference type="EMBL" id="KAF1928319.1"/>
    </source>
</evidence>
<dbReference type="EC" id="3.2.1.67" evidence="11"/>
<dbReference type="GO" id="GO:0047911">
    <property type="term" value="F:galacturan 1,4-alpha-galacturonidase activity"/>
    <property type="evidence" value="ECO:0007669"/>
    <property type="project" value="UniProtKB-EC"/>
</dbReference>
<protein>
    <recommendedName>
        <fullName evidence="11">galacturonan 1,4-alpha-galacturonidase</fullName>
        <ecNumber evidence="11">3.2.1.67</ecNumber>
    </recommendedName>
</protein>
<evidence type="ECO:0000256" key="6">
    <source>
        <dbReference type="ARBA" id="ARBA00022801"/>
    </source>
</evidence>
<evidence type="ECO:0000256" key="3">
    <source>
        <dbReference type="ARBA" id="ARBA00022525"/>
    </source>
</evidence>
<dbReference type="OrthoDB" id="187139at2759"/>
<evidence type="ECO:0000256" key="9">
    <source>
        <dbReference type="ARBA" id="ARBA00023295"/>
    </source>
</evidence>
<keyword evidence="7" id="KW-1015">Disulfide bond</keyword>
<dbReference type="InterPro" id="IPR011050">
    <property type="entry name" value="Pectin_lyase_fold/virulence"/>
</dbReference>
<evidence type="ECO:0000256" key="14">
    <source>
        <dbReference type="RuleBase" id="RU361169"/>
    </source>
</evidence>
<gene>
    <name evidence="16" type="ORF">M421DRAFT_63199</name>
</gene>
<evidence type="ECO:0000256" key="5">
    <source>
        <dbReference type="ARBA" id="ARBA00022737"/>
    </source>
</evidence>
<evidence type="ECO:0000256" key="8">
    <source>
        <dbReference type="ARBA" id="ARBA00023180"/>
    </source>
</evidence>
<dbReference type="GeneID" id="54353717"/>
<evidence type="ECO:0000256" key="15">
    <source>
        <dbReference type="SAM" id="SignalP"/>
    </source>
</evidence>
<keyword evidence="3" id="KW-0964">Secreted</keyword>
<feature type="chain" id="PRO_5025416924" description="galacturonan 1,4-alpha-galacturonidase" evidence="15">
    <location>
        <begin position="18"/>
        <end position="437"/>
    </location>
</feature>
<dbReference type="Pfam" id="PF00295">
    <property type="entry name" value="Glyco_hydro_28"/>
    <property type="match status" value="1"/>
</dbReference>
<dbReference type="Gene3D" id="2.160.20.10">
    <property type="entry name" value="Single-stranded right-handed beta-helix, Pectin lyase-like"/>
    <property type="match status" value="1"/>
</dbReference>
<evidence type="ECO:0000256" key="10">
    <source>
        <dbReference type="ARBA" id="ARBA00023316"/>
    </source>
</evidence>
<reference evidence="16" key="1">
    <citation type="journal article" date="2020" name="Stud. Mycol.">
        <title>101 Dothideomycetes genomes: a test case for predicting lifestyles and emergence of pathogens.</title>
        <authorList>
            <person name="Haridas S."/>
            <person name="Albert R."/>
            <person name="Binder M."/>
            <person name="Bloem J."/>
            <person name="Labutti K."/>
            <person name="Salamov A."/>
            <person name="Andreopoulos B."/>
            <person name="Baker S."/>
            <person name="Barry K."/>
            <person name="Bills G."/>
            <person name="Bluhm B."/>
            <person name="Cannon C."/>
            <person name="Castanera R."/>
            <person name="Culley D."/>
            <person name="Daum C."/>
            <person name="Ezra D."/>
            <person name="Gonzalez J."/>
            <person name="Henrissat B."/>
            <person name="Kuo A."/>
            <person name="Liang C."/>
            <person name="Lipzen A."/>
            <person name="Lutzoni F."/>
            <person name="Magnuson J."/>
            <person name="Mondo S."/>
            <person name="Nolan M."/>
            <person name="Ohm R."/>
            <person name="Pangilinan J."/>
            <person name="Park H.-J."/>
            <person name="Ramirez L."/>
            <person name="Alfaro M."/>
            <person name="Sun H."/>
            <person name="Tritt A."/>
            <person name="Yoshinaga Y."/>
            <person name="Zwiers L.-H."/>
            <person name="Turgeon B."/>
            <person name="Goodwin S."/>
            <person name="Spatafora J."/>
            <person name="Crous P."/>
            <person name="Grigoriev I."/>
        </authorList>
    </citation>
    <scope>NUCLEOTIDE SEQUENCE</scope>
    <source>
        <strain evidence="16">CBS 183.55</strain>
    </source>
</reference>